<keyword evidence="1" id="KW-0646">Protease inhibitor</keyword>
<protein>
    <submittedName>
        <fullName evidence="5 6">Kunitz domain-containing protein, putative</fullName>
    </submittedName>
</protein>
<evidence type="ECO:0000256" key="1">
    <source>
        <dbReference type="ARBA" id="ARBA00022690"/>
    </source>
</evidence>
<dbReference type="FunFam" id="4.10.410.10:FF:000040">
    <property type="entry name" value="Serine protease inhibitor, putative"/>
    <property type="match status" value="1"/>
</dbReference>
<dbReference type="InterPro" id="IPR002223">
    <property type="entry name" value="Kunitz_BPTI"/>
</dbReference>
<keyword evidence="2" id="KW-0722">Serine protease inhibitor</keyword>
<feature type="domain" description="BPTI/Kunitz inhibitor" evidence="4">
    <location>
        <begin position="24"/>
        <end position="74"/>
    </location>
</feature>
<dbReference type="InterPro" id="IPR020901">
    <property type="entry name" value="Prtase_inh_Kunz-CS"/>
</dbReference>
<dbReference type="STRING" id="6945.B7QCE2"/>
<dbReference type="VEuPathDB" id="VectorBase:ISCI024791"/>
<gene>
    <name evidence="5" type="ORF">IscW_ISCW024791</name>
</gene>
<keyword evidence="3" id="KW-0732">Signal</keyword>
<dbReference type="PANTHER" id="PTHR10083">
    <property type="entry name" value="KUNITZ-TYPE PROTEASE INHIBITOR-RELATED"/>
    <property type="match status" value="1"/>
</dbReference>
<dbReference type="PROSITE" id="PS50279">
    <property type="entry name" value="BPTI_KUNITZ_2"/>
    <property type="match status" value="1"/>
</dbReference>
<reference evidence="6" key="2">
    <citation type="submission" date="2020-05" db="UniProtKB">
        <authorList>
            <consortium name="EnsemblMetazoa"/>
        </authorList>
    </citation>
    <scope>IDENTIFICATION</scope>
    <source>
        <strain evidence="6">wikel</strain>
    </source>
</reference>
<dbReference type="AlphaFoldDB" id="B7QCE2"/>
<dbReference type="Gene3D" id="4.10.410.10">
    <property type="entry name" value="Pancreatic trypsin inhibitor Kunitz domain"/>
    <property type="match status" value="1"/>
</dbReference>
<dbReference type="PRINTS" id="PR00759">
    <property type="entry name" value="BASICPTASE"/>
</dbReference>
<dbReference type="Proteomes" id="UP000001555">
    <property type="component" value="Unassembled WGS sequence"/>
</dbReference>
<dbReference type="PROSITE" id="PS00280">
    <property type="entry name" value="BPTI_KUNITZ_1"/>
    <property type="match status" value="1"/>
</dbReference>
<dbReference type="CDD" id="cd22638">
    <property type="entry name" value="Kunitz_amblin-like"/>
    <property type="match status" value="1"/>
</dbReference>
<reference evidence="5 7" key="1">
    <citation type="submission" date="2008-03" db="EMBL/GenBank/DDBJ databases">
        <title>Annotation of Ixodes scapularis.</title>
        <authorList>
            <consortium name="Ixodes scapularis Genome Project Consortium"/>
            <person name="Caler E."/>
            <person name="Hannick L.I."/>
            <person name="Bidwell S."/>
            <person name="Joardar V."/>
            <person name="Thiagarajan M."/>
            <person name="Amedeo P."/>
            <person name="Galinsky K.J."/>
            <person name="Schobel S."/>
            <person name="Inman J."/>
            <person name="Hostetler J."/>
            <person name="Miller J."/>
            <person name="Hammond M."/>
            <person name="Megy K."/>
            <person name="Lawson D."/>
            <person name="Kodira C."/>
            <person name="Sutton G."/>
            <person name="Meyer J."/>
            <person name="Hill C.A."/>
            <person name="Birren B."/>
            <person name="Nene V."/>
            <person name="Collins F."/>
            <person name="Alarcon-Chaidez F."/>
            <person name="Wikel S."/>
            <person name="Strausberg R."/>
        </authorList>
    </citation>
    <scope>NUCLEOTIDE SEQUENCE [LARGE SCALE GENOMIC DNA]</scope>
    <source>
        <strain evidence="7">Wikel</strain>
        <strain evidence="5">Wikel colony</strain>
    </source>
</reference>
<organism evidence="5">
    <name type="scientific">Ixodes scapularis</name>
    <name type="common">Black-legged tick</name>
    <name type="synonym">Deer tick</name>
    <dbReference type="NCBI Taxonomy" id="6945"/>
    <lineage>
        <taxon>Eukaryota</taxon>
        <taxon>Metazoa</taxon>
        <taxon>Ecdysozoa</taxon>
        <taxon>Arthropoda</taxon>
        <taxon>Chelicerata</taxon>
        <taxon>Arachnida</taxon>
        <taxon>Acari</taxon>
        <taxon>Parasitiformes</taxon>
        <taxon>Ixodida</taxon>
        <taxon>Ixodoidea</taxon>
        <taxon>Ixodidae</taxon>
        <taxon>Ixodinae</taxon>
        <taxon>Ixodes</taxon>
    </lineage>
</organism>
<feature type="signal peptide" evidence="3">
    <location>
        <begin position="1"/>
        <end position="19"/>
    </location>
</feature>
<dbReference type="EnsemblMetazoa" id="ISCW024791-RA">
    <property type="protein sequence ID" value="ISCW024791-PA"/>
    <property type="gene ID" value="ISCW024791"/>
</dbReference>
<dbReference type="VEuPathDB" id="VectorBase:ISCW024791"/>
<evidence type="ECO:0000256" key="3">
    <source>
        <dbReference type="SAM" id="SignalP"/>
    </source>
</evidence>
<dbReference type="Pfam" id="PF00014">
    <property type="entry name" value="Kunitz_BPTI"/>
    <property type="match status" value="1"/>
</dbReference>
<proteinExistence type="predicted"/>
<dbReference type="PaxDb" id="6945-B7QCE2"/>
<evidence type="ECO:0000256" key="2">
    <source>
        <dbReference type="ARBA" id="ARBA00022900"/>
    </source>
</evidence>
<dbReference type="GO" id="GO:0004867">
    <property type="term" value="F:serine-type endopeptidase inhibitor activity"/>
    <property type="evidence" value="ECO:0007669"/>
    <property type="project" value="UniProtKB-KW"/>
</dbReference>
<dbReference type="InterPro" id="IPR050098">
    <property type="entry name" value="TFPI/VKTCI-like"/>
</dbReference>
<dbReference type="InterPro" id="IPR036880">
    <property type="entry name" value="Kunitz_BPTI_sf"/>
</dbReference>
<keyword evidence="7" id="KW-1185">Reference proteome</keyword>
<feature type="non-terminal residue" evidence="5">
    <location>
        <position position="1"/>
    </location>
</feature>
<sequence>KKQRESFWFLHLLLHAAMTKRHFCTLPPESGPCRAYVPSWYYDPSTHSCKVFVYGGCGGNGNRFYTMQQCQEVCCK</sequence>
<dbReference type="HOGENOM" id="CLU_164133_3_0_1"/>
<dbReference type="SUPFAM" id="SSF57362">
    <property type="entry name" value="BPTI-like"/>
    <property type="match status" value="1"/>
</dbReference>
<evidence type="ECO:0000259" key="4">
    <source>
        <dbReference type="PROSITE" id="PS50279"/>
    </source>
</evidence>
<accession>B7QCE2</accession>
<evidence type="ECO:0000313" key="5">
    <source>
        <dbReference type="EMBL" id="EEC16514.1"/>
    </source>
</evidence>
<dbReference type="SMART" id="SM00131">
    <property type="entry name" value="KU"/>
    <property type="match status" value="1"/>
</dbReference>
<dbReference type="EMBL" id="DS906956">
    <property type="protein sequence ID" value="EEC16514.1"/>
    <property type="molecule type" value="Genomic_DNA"/>
</dbReference>
<feature type="chain" id="PRO_5010959856" evidence="3">
    <location>
        <begin position="20"/>
        <end position="76"/>
    </location>
</feature>
<evidence type="ECO:0000313" key="7">
    <source>
        <dbReference type="Proteomes" id="UP000001555"/>
    </source>
</evidence>
<dbReference type="EMBL" id="ABJB011041058">
    <property type="status" value="NOT_ANNOTATED_CDS"/>
    <property type="molecule type" value="Genomic_DNA"/>
</dbReference>
<dbReference type="PANTHER" id="PTHR10083:SF382">
    <property type="match status" value="1"/>
</dbReference>
<dbReference type="FunCoup" id="B7QCE2">
    <property type="interactions" value="35"/>
</dbReference>
<name>B7QCE2_IXOSC</name>
<evidence type="ECO:0000313" key="6">
    <source>
        <dbReference type="EnsemblMetazoa" id="ISCW024791-PA"/>
    </source>
</evidence>